<keyword evidence="2" id="KW-1185">Reference proteome</keyword>
<evidence type="ECO:0008006" key="3">
    <source>
        <dbReference type="Google" id="ProtNLM"/>
    </source>
</evidence>
<comment type="caution">
    <text evidence="1">The sequence shown here is derived from an EMBL/GenBank/DDBJ whole genome shotgun (WGS) entry which is preliminary data.</text>
</comment>
<gene>
    <name evidence="1" type="ORF">OC698_02645</name>
</gene>
<reference evidence="1 2" key="1">
    <citation type="journal article" date="2023" name="Int. J. Syst. Evol. Microbiol.">
        <title>The observation of taxonomic boundaries for the 16SrII and 16SrXXV phytoplasmas using genome-based delimitation.</title>
        <authorList>
            <person name="Rodrigues Jardim B."/>
            <person name="Tran-Nguyen L.T.T."/>
            <person name="Gambley C."/>
            <person name="Al-Sadi A.M."/>
            <person name="Al-Subhi A.M."/>
            <person name="Foissac X."/>
            <person name="Salar P."/>
            <person name="Cai H."/>
            <person name="Yang J.Y."/>
            <person name="Davis R."/>
            <person name="Jones L."/>
            <person name="Rodoni B."/>
            <person name="Constable F.E."/>
        </authorList>
    </citation>
    <scope>NUCLEOTIDE SEQUENCE [LARGE SCALE GENOMIC DNA]</scope>
    <source>
        <strain evidence="1">BAWM-BFA-CoWB</strain>
    </source>
</reference>
<organism evidence="1 2">
    <name type="scientific">Candidatus Phytoplasma gossypii</name>
    <dbReference type="NCBI Taxonomy" id="2982629"/>
    <lineage>
        <taxon>Bacteria</taxon>
        <taxon>Bacillati</taxon>
        <taxon>Mycoplasmatota</taxon>
        <taxon>Mollicutes</taxon>
        <taxon>Acholeplasmatales</taxon>
        <taxon>Acholeplasmataceae</taxon>
        <taxon>Candidatus Phytoplasma</taxon>
        <taxon>16SrII (Peanut WB group)</taxon>
    </lineage>
</organism>
<protein>
    <recommendedName>
        <fullName evidence="3">Replicative DNA helicase</fullName>
    </recommendedName>
</protein>
<evidence type="ECO:0000313" key="2">
    <source>
        <dbReference type="Proteomes" id="UP001170666"/>
    </source>
</evidence>
<evidence type="ECO:0000313" key="1">
    <source>
        <dbReference type="EMBL" id="MDO8057575.1"/>
    </source>
</evidence>
<accession>A0ABT9D2Q4</accession>
<sequence>MLTNEQKALKQIITYLNQNKKEQLQFYFDLIDPQWFCEPQHRQIFQALKYLTLEKPSPHPFNQSPSAAALLPQLLTYLQTHFPQDAFTQTSLAFLSEPDQVENNLDCLTNLKHTYTQEKLFQQLLKIIKPTFDHPDPYQRHLYYQEIFAKLRKFMAWLNCSVFLDNF</sequence>
<proteinExistence type="predicted"/>
<dbReference type="RefSeq" id="WP_304513161.1">
    <property type="nucleotide sequence ID" value="NZ_JAOSIT010000037.1"/>
</dbReference>
<name>A0ABT9D2Q4_9MOLU</name>
<dbReference type="EMBL" id="JAOSIT010000037">
    <property type="protein sequence ID" value="MDO8057575.1"/>
    <property type="molecule type" value="Genomic_DNA"/>
</dbReference>
<dbReference type="Proteomes" id="UP001170666">
    <property type="component" value="Unassembled WGS sequence"/>
</dbReference>